<dbReference type="NCBIfam" id="TIGR00079">
    <property type="entry name" value="pept_deformyl"/>
    <property type="match status" value="1"/>
</dbReference>
<keyword evidence="3 6" id="KW-0378">Hydrolase</keyword>
<keyword evidence="4 6" id="KW-0648">Protein biosynthesis</keyword>
<evidence type="ECO:0000256" key="1">
    <source>
        <dbReference type="ARBA" id="ARBA00010759"/>
    </source>
</evidence>
<comment type="catalytic activity">
    <reaction evidence="6">
        <text>N-terminal N-formyl-L-methionyl-[peptide] + H2O = N-terminal L-methionyl-[peptide] + formate</text>
        <dbReference type="Rhea" id="RHEA:24420"/>
        <dbReference type="Rhea" id="RHEA-COMP:10639"/>
        <dbReference type="Rhea" id="RHEA-COMP:10640"/>
        <dbReference type="ChEBI" id="CHEBI:15377"/>
        <dbReference type="ChEBI" id="CHEBI:15740"/>
        <dbReference type="ChEBI" id="CHEBI:49298"/>
        <dbReference type="ChEBI" id="CHEBI:64731"/>
        <dbReference type="EC" id="3.5.1.88"/>
    </reaction>
</comment>
<dbReference type="HAMAP" id="MF_00163">
    <property type="entry name" value="Pep_deformylase"/>
    <property type="match status" value="1"/>
</dbReference>
<keyword evidence="5 6" id="KW-0408">Iron</keyword>
<gene>
    <name evidence="7" type="primary">def2</name>
    <name evidence="6" type="synonym">def</name>
    <name evidence="7" type="ORF">GCM10008096_05340</name>
</gene>
<evidence type="ECO:0000256" key="6">
    <source>
        <dbReference type="HAMAP-Rule" id="MF_00163"/>
    </source>
</evidence>
<keyword evidence="8" id="KW-1185">Reference proteome</keyword>
<accession>A0ABQ3GDP8</accession>
<dbReference type="EMBL" id="BMXK01000002">
    <property type="protein sequence ID" value="GHD01340.1"/>
    <property type="molecule type" value="Genomic_DNA"/>
</dbReference>
<sequence length="191" mass="20440">MAVLQIRIVGDPVLRSPAQEVTEFGPELARLVADMEETMRDVEGAGLAAPQVGVGLRVFTYDIDGHAGYVVNPVIEVSDERQPLGSEGCLSVPGLGYETGRPDRARVRGVDVDGNPVEVEGTGMLARCLQHECDHLDGRLYIDRLAGEPRKDAMRRIRAADFNRVSGSTVASRAERVGSAFGRGALNGGGR</sequence>
<name>A0ABQ3GDP8_9MICC</name>
<dbReference type="SUPFAM" id="SSF56420">
    <property type="entry name" value="Peptide deformylase"/>
    <property type="match status" value="1"/>
</dbReference>
<dbReference type="InterPro" id="IPR036821">
    <property type="entry name" value="Peptide_deformylase_sf"/>
</dbReference>
<dbReference type="PANTHER" id="PTHR10458">
    <property type="entry name" value="PEPTIDE DEFORMYLASE"/>
    <property type="match status" value="1"/>
</dbReference>
<evidence type="ECO:0000256" key="5">
    <source>
        <dbReference type="ARBA" id="ARBA00023004"/>
    </source>
</evidence>
<evidence type="ECO:0000313" key="8">
    <source>
        <dbReference type="Proteomes" id="UP000642819"/>
    </source>
</evidence>
<comment type="function">
    <text evidence="6">Removes the formyl group from the N-terminal Met of newly synthesized proteins. Requires at least a dipeptide for an efficient rate of reaction. N-terminal L-methionine is a prerequisite for activity but the enzyme has broad specificity at other positions.</text>
</comment>
<evidence type="ECO:0000256" key="4">
    <source>
        <dbReference type="ARBA" id="ARBA00022917"/>
    </source>
</evidence>
<dbReference type="InterPro" id="IPR023635">
    <property type="entry name" value="Peptide_deformylase"/>
</dbReference>
<evidence type="ECO:0000313" key="7">
    <source>
        <dbReference type="EMBL" id="GHD01340.1"/>
    </source>
</evidence>
<dbReference type="EC" id="3.5.1.88" evidence="6"/>
<comment type="similarity">
    <text evidence="1 6">Belongs to the polypeptide deformylase family.</text>
</comment>
<dbReference type="Gene3D" id="3.90.45.10">
    <property type="entry name" value="Peptide deformylase"/>
    <property type="match status" value="1"/>
</dbReference>
<feature type="binding site" evidence="6">
    <location>
        <position position="131"/>
    </location>
    <ligand>
        <name>Fe cation</name>
        <dbReference type="ChEBI" id="CHEBI:24875"/>
    </ligand>
</feature>
<dbReference type="Pfam" id="PF01327">
    <property type="entry name" value="Pep_deformylase"/>
    <property type="match status" value="1"/>
</dbReference>
<dbReference type="NCBIfam" id="NF001159">
    <property type="entry name" value="PRK00150.1-3"/>
    <property type="match status" value="1"/>
</dbReference>
<comment type="caution">
    <text evidence="7">The sequence shown here is derived from an EMBL/GenBank/DDBJ whole genome shotgun (WGS) entry which is preliminary data.</text>
</comment>
<dbReference type="RefSeq" id="WP_189348577.1">
    <property type="nucleotide sequence ID" value="NZ_BMXK01000002.1"/>
</dbReference>
<dbReference type="PANTHER" id="PTHR10458:SF2">
    <property type="entry name" value="PEPTIDE DEFORMYLASE, MITOCHONDRIAL"/>
    <property type="match status" value="1"/>
</dbReference>
<evidence type="ECO:0000256" key="3">
    <source>
        <dbReference type="ARBA" id="ARBA00022801"/>
    </source>
</evidence>
<organism evidence="7 8">
    <name type="scientific">Zhihengliuella salsuginis</name>
    <dbReference type="NCBI Taxonomy" id="578222"/>
    <lineage>
        <taxon>Bacteria</taxon>
        <taxon>Bacillati</taxon>
        <taxon>Actinomycetota</taxon>
        <taxon>Actinomycetes</taxon>
        <taxon>Micrococcales</taxon>
        <taxon>Micrococcaceae</taxon>
        <taxon>Zhihengliuella</taxon>
    </lineage>
</organism>
<dbReference type="CDD" id="cd00487">
    <property type="entry name" value="Pep_deformylase"/>
    <property type="match status" value="1"/>
</dbReference>
<evidence type="ECO:0000256" key="2">
    <source>
        <dbReference type="ARBA" id="ARBA00022723"/>
    </source>
</evidence>
<dbReference type="PIRSF" id="PIRSF004749">
    <property type="entry name" value="Pep_def"/>
    <property type="match status" value="1"/>
</dbReference>
<proteinExistence type="inferred from homology"/>
<dbReference type="PRINTS" id="PR01576">
    <property type="entry name" value="PDEFORMYLASE"/>
</dbReference>
<reference evidence="8" key="1">
    <citation type="journal article" date="2019" name="Int. J. Syst. Evol. Microbiol.">
        <title>The Global Catalogue of Microorganisms (GCM) 10K type strain sequencing project: providing services to taxonomists for standard genome sequencing and annotation.</title>
        <authorList>
            <consortium name="The Broad Institute Genomics Platform"/>
            <consortium name="The Broad Institute Genome Sequencing Center for Infectious Disease"/>
            <person name="Wu L."/>
            <person name="Ma J."/>
        </authorList>
    </citation>
    <scope>NUCLEOTIDE SEQUENCE [LARGE SCALE GENOMIC DNA]</scope>
    <source>
        <strain evidence="8">KCTC 19466</strain>
    </source>
</reference>
<keyword evidence="2 6" id="KW-0479">Metal-binding</keyword>
<comment type="cofactor">
    <cofactor evidence="6">
        <name>Fe(2+)</name>
        <dbReference type="ChEBI" id="CHEBI:29033"/>
    </cofactor>
    <text evidence="6">Binds 1 Fe(2+) ion.</text>
</comment>
<protein>
    <recommendedName>
        <fullName evidence="6">Peptide deformylase</fullName>
        <shortName evidence="6">PDF</shortName>
        <ecNumber evidence="6">3.5.1.88</ecNumber>
    </recommendedName>
    <alternativeName>
        <fullName evidence="6">Polypeptide deformylase</fullName>
    </alternativeName>
</protein>
<dbReference type="Proteomes" id="UP000642819">
    <property type="component" value="Unassembled WGS sequence"/>
</dbReference>
<feature type="binding site" evidence="6">
    <location>
        <position position="135"/>
    </location>
    <ligand>
        <name>Fe cation</name>
        <dbReference type="ChEBI" id="CHEBI:24875"/>
    </ligand>
</feature>
<feature type="binding site" evidence="6">
    <location>
        <position position="89"/>
    </location>
    <ligand>
        <name>Fe cation</name>
        <dbReference type="ChEBI" id="CHEBI:24875"/>
    </ligand>
</feature>
<feature type="active site" evidence="6">
    <location>
        <position position="132"/>
    </location>
</feature>